<keyword evidence="7 11" id="KW-0862">Zinc</keyword>
<dbReference type="RefSeq" id="XP_012172935.1">
    <property type="nucleotide sequence ID" value="XM_012317545.3"/>
</dbReference>
<keyword evidence="13 14" id="KW-0648">Protein biosynthesis</keyword>
<evidence type="ECO:0000256" key="8">
    <source>
        <dbReference type="ARBA" id="ARBA00023015"/>
    </source>
</evidence>
<dbReference type="GO" id="GO:0008023">
    <property type="term" value="C:transcription elongation factor complex"/>
    <property type="evidence" value="ECO:0007669"/>
    <property type="project" value="TreeGrafter"/>
</dbReference>
<dbReference type="Pfam" id="PF05129">
    <property type="entry name" value="Zn_ribbon_Elf1"/>
    <property type="match status" value="1"/>
</dbReference>
<keyword evidence="10 11" id="KW-0539">Nucleus</keyword>
<dbReference type="InterPro" id="IPR038567">
    <property type="entry name" value="T_Elf1_sf"/>
</dbReference>
<dbReference type="PANTHER" id="PTHR20934">
    <property type="entry name" value="TRANSCRIPTION ELONGATION FACTOR 1 HOMOLOG"/>
    <property type="match status" value="1"/>
</dbReference>
<keyword evidence="9 11" id="KW-0804">Transcription</keyword>
<comment type="similarity">
    <text evidence="3 11">Belongs to the ELOF1 family.</text>
</comment>
<name>A0A9B2JPH0_BOMTE</name>
<keyword evidence="6 11" id="KW-0863">Zinc-finger</keyword>
<sequence length="82" mass="9568">MGRRKSKREAPQRNKAIVPMDIQFTCPFCNHEKSCEVKMDKCRKIARISCQICLENFQTNINMLSEPIDVYNDWIDACDAIN</sequence>
<dbReference type="GO" id="GO:0006368">
    <property type="term" value="P:transcription elongation by RNA polymerase II"/>
    <property type="evidence" value="ECO:0007669"/>
    <property type="project" value="TreeGrafter"/>
</dbReference>
<dbReference type="OrthoDB" id="445983at2759"/>
<evidence type="ECO:0000256" key="1">
    <source>
        <dbReference type="ARBA" id="ARBA00003357"/>
    </source>
</evidence>
<dbReference type="GeneID" id="105666607"/>
<proteinExistence type="inferred from homology"/>
<keyword evidence="12" id="KW-1185">Reference proteome</keyword>
<dbReference type="GO" id="GO:0000993">
    <property type="term" value="F:RNA polymerase II complex binding"/>
    <property type="evidence" value="ECO:0007669"/>
    <property type="project" value="TreeGrafter"/>
</dbReference>
<evidence type="ECO:0000256" key="5">
    <source>
        <dbReference type="ARBA" id="ARBA00022723"/>
    </source>
</evidence>
<comment type="subcellular location">
    <subcellularLocation>
        <location evidence="2 11">Nucleus</location>
    </subcellularLocation>
</comment>
<evidence type="ECO:0000256" key="7">
    <source>
        <dbReference type="ARBA" id="ARBA00022833"/>
    </source>
</evidence>
<keyword evidence="8 11" id="KW-0805">Transcription regulation</keyword>
<dbReference type="Proteomes" id="UP000835206">
    <property type="component" value="Chromosome 2"/>
</dbReference>
<dbReference type="AlphaFoldDB" id="A0A9B2JPH0"/>
<comment type="function">
    <text evidence="1 11">Transcription elongation factor implicated in the maintenance of proper chromatin structure in actively transcribed regions.</text>
</comment>
<keyword evidence="13 14" id="KW-0251">Elongation factor</keyword>
<dbReference type="SUPFAM" id="SSF57783">
    <property type="entry name" value="Zinc beta-ribbon"/>
    <property type="match status" value="1"/>
</dbReference>
<protein>
    <recommendedName>
        <fullName evidence="4 11">Transcription elongation factor 1 homolog</fullName>
    </recommendedName>
</protein>
<dbReference type="InterPro" id="IPR007808">
    <property type="entry name" value="Elf1"/>
</dbReference>
<organism evidence="12 14">
    <name type="scientific">Bombus terrestris</name>
    <name type="common">Buff-tailed bumblebee</name>
    <name type="synonym">Apis terrestris</name>
    <dbReference type="NCBI Taxonomy" id="30195"/>
    <lineage>
        <taxon>Eukaryota</taxon>
        <taxon>Metazoa</taxon>
        <taxon>Ecdysozoa</taxon>
        <taxon>Arthropoda</taxon>
        <taxon>Hexapoda</taxon>
        <taxon>Insecta</taxon>
        <taxon>Pterygota</taxon>
        <taxon>Neoptera</taxon>
        <taxon>Endopterygota</taxon>
        <taxon>Hymenoptera</taxon>
        <taxon>Apocrita</taxon>
        <taxon>Aculeata</taxon>
        <taxon>Apoidea</taxon>
        <taxon>Anthophila</taxon>
        <taxon>Apidae</taxon>
        <taxon>Bombus</taxon>
        <taxon>Bombus</taxon>
    </lineage>
</organism>
<evidence type="ECO:0000256" key="3">
    <source>
        <dbReference type="ARBA" id="ARBA00009730"/>
    </source>
</evidence>
<evidence type="ECO:0000313" key="13">
    <source>
        <dbReference type="RefSeq" id="XP_012172927.1"/>
    </source>
</evidence>
<dbReference type="KEGG" id="bter:105666607"/>
<dbReference type="GO" id="GO:0003746">
    <property type="term" value="F:translation elongation factor activity"/>
    <property type="evidence" value="ECO:0007669"/>
    <property type="project" value="UniProtKB-KW"/>
</dbReference>
<evidence type="ECO:0000256" key="11">
    <source>
        <dbReference type="RuleBase" id="RU364033"/>
    </source>
</evidence>
<gene>
    <name evidence="13 14" type="primary">LOC105666607</name>
</gene>
<dbReference type="RefSeq" id="XP_012172927.1">
    <property type="nucleotide sequence ID" value="XM_012317537.3"/>
</dbReference>
<dbReference type="PANTHER" id="PTHR20934:SF0">
    <property type="entry name" value="TRANSCRIPTION ELONGATION FACTOR 1 HOMOLOG"/>
    <property type="match status" value="1"/>
</dbReference>
<evidence type="ECO:0000313" key="14">
    <source>
        <dbReference type="RefSeq" id="XP_012172935.1"/>
    </source>
</evidence>
<dbReference type="FunFam" id="2.20.25.190:FF:000001">
    <property type="entry name" value="Transcription elongation factor 1 homolog"/>
    <property type="match status" value="1"/>
</dbReference>
<evidence type="ECO:0000256" key="2">
    <source>
        <dbReference type="ARBA" id="ARBA00004123"/>
    </source>
</evidence>
<evidence type="ECO:0000256" key="4">
    <source>
        <dbReference type="ARBA" id="ARBA00014973"/>
    </source>
</evidence>
<dbReference type="Gene3D" id="2.20.25.190">
    <property type="match status" value="1"/>
</dbReference>
<dbReference type="GO" id="GO:0008270">
    <property type="term" value="F:zinc ion binding"/>
    <property type="evidence" value="ECO:0007669"/>
    <property type="project" value="UniProtKB-KW"/>
</dbReference>
<evidence type="ECO:0000313" key="12">
    <source>
        <dbReference type="Proteomes" id="UP000835206"/>
    </source>
</evidence>
<evidence type="ECO:0000256" key="10">
    <source>
        <dbReference type="ARBA" id="ARBA00023242"/>
    </source>
</evidence>
<evidence type="ECO:0000256" key="6">
    <source>
        <dbReference type="ARBA" id="ARBA00022771"/>
    </source>
</evidence>
<keyword evidence="5 11" id="KW-0479">Metal-binding</keyword>
<reference evidence="13 14" key="1">
    <citation type="submission" date="2025-04" db="UniProtKB">
        <authorList>
            <consortium name="RefSeq"/>
        </authorList>
    </citation>
    <scope>IDENTIFICATION</scope>
</reference>
<evidence type="ECO:0000256" key="9">
    <source>
        <dbReference type="ARBA" id="ARBA00023163"/>
    </source>
</evidence>
<accession>A0A9B2JPH0</accession>